<name>A0A919THS3_9ACTN</name>
<evidence type="ECO:0000259" key="2">
    <source>
        <dbReference type="Pfam" id="PF00144"/>
    </source>
</evidence>
<dbReference type="InterPro" id="IPR050789">
    <property type="entry name" value="Diverse_Enzym_Activities"/>
</dbReference>
<dbReference type="PROSITE" id="PS51318">
    <property type="entry name" value="TAT"/>
    <property type="match status" value="1"/>
</dbReference>
<dbReference type="EMBL" id="BOQN01000093">
    <property type="protein sequence ID" value="GIM95442.1"/>
    <property type="molecule type" value="Genomic_DNA"/>
</dbReference>
<evidence type="ECO:0000313" key="3">
    <source>
        <dbReference type="EMBL" id="GIM95442.1"/>
    </source>
</evidence>
<reference evidence="3 4" key="1">
    <citation type="submission" date="2021-03" db="EMBL/GenBank/DDBJ databases">
        <title>Whole genome shotgun sequence of Actinoplanes toevensis NBRC 105298.</title>
        <authorList>
            <person name="Komaki H."/>
            <person name="Tamura T."/>
        </authorList>
    </citation>
    <scope>NUCLEOTIDE SEQUENCE [LARGE SCALE GENOMIC DNA]</scope>
    <source>
        <strain evidence="3 4">NBRC 105298</strain>
    </source>
</reference>
<gene>
    <name evidence="3" type="ORF">Ato02nite_072350</name>
</gene>
<feature type="region of interest" description="Disordered" evidence="1">
    <location>
        <begin position="35"/>
        <end position="63"/>
    </location>
</feature>
<dbReference type="InterPro" id="IPR012338">
    <property type="entry name" value="Beta-lactam/transpept-like"/>
</dbReference>
<dbReference type="Gene3D" id="3.40.710.10">
    <property type="entry name" value="DD-peptidase/beta-lactamase superfamily"/>
    <property type="match status" value="1"/>
</dbReference>
<dbReference type="PANTHER" id="PTHR43283">
    <property type="entry name" value="BETA-LACTAMASE-RELATED"/>
    <property type="match status" value="1"/>
</dbReference>
<dbReference type="SUPFAM" id="SSF56601">
    <property type="entry name" value="beta-lactamase/transpeptidase-like"/>
    <property type="match status" value="1"/>
</dbReference>
<evidence type="ECO:0000313" key="4">
    <source>
        <dbReference type="Proteomes" id="UP000677082"/>
    </source>
</evidence>
<dbReference type="Pfam" id="PF00144">
    <property type="entry name" value="Beta-lactamase"/>
    <property type="match status" value="1"/>
</dbReference>
<sequence length="424" mass="45154">MIMDSAPVPKEGIDRRRLVKWGGLAAAGMAAPGVPPASAKLTHTDSPPADSSGHARIPPDTRPGGAYDRYVAKLAAEGKFSGVVMLSHRGRTVLSRAYGMADREKGIRNHERTAFNLSSASQPFLAVAVLQLAQQGRVALSDKVGTFLTGLGAEITERVNIHHLLTGTSGMDAPMPDWQRVFHSREEVRKYNERWARQATLVGVPGAGSNGHLPGAGVGLAMAAQIVETVSGMTFWDYVHEHVFGRSGMTGSAYYTRDQWLTDKHIAHPYMLQADGSLVDAVRHLDKSSLDPNTRGRNPGRSFIGHASGDGFATAPDLLRFAEALRNGTVLDRPWAELFAGAKLPGPDPTSFDGYTMPVSIVNGQWVFSRGGGGPGIGADWSIYPQTGWVGVVLSNDDNVPLLDILLKEAEAITGAPVNPPGGG</sequence>
<dbReference type="Proteomes" id="UP000677082">
    <property type="component" value="Unassembled WGS sequence"/>
</dbReference>
<dbReference type="InterPro" id="IPR006311">
    <property type="entry name" value="TAT_signal"/>
</dbReference>
<proteinExistence type="predicted"/>
<feature type="domain" description="Beta-lactamase-related" evidence="2">
    <location>
        <begin position="68"/>
        <end position="399"/>
    </location>
</feature>
<keyword evidence="3" id="KW-0378">Hydrolase</keyword>
<accession>A0A919THS3</accession>
<evidence type="ECO:0000256" key="1">
    <source>
        <dbReference type="SAM" id="MobiDB-lite"/>
    </source>
</evidence>
<protein>
    <submittedName>
        <fullName evidence="3">Serine hydrolase</fullName>
    </submittedName>
</protein>
<dbReference type="GO" id="GO:0016787">
    <property type="term" value="F:hydrolase activity"/>
    <property type="evidence" value="ECO:0007669"/>
    <property type="project" value="UniProtKB-KW"/>
</dbReference>
<dbReference type="AlphaFoldDB" id="A0A919THS3"/>
<keyword evidence="4" id="KW-1185">Reference proteome</keyword>
<dbReference type="InterPro" id="IPR001466">
    <property type="entry name" value="Beta-lactam-related"/>
</dbReference>
<organism evidence="3 4">
    <name type="scientific">Paractinoplanes toevensis</name>
    <dbReference type="NCBI Taxonomy" id="571911"/>
    <lineage>
        <taxon>Bacteria</taxon>
        <taxon>Bacillati</taxon>
        <taxon>Actinomycetota</taxon>
        <taxon>Actinomycetes</taxon>
        <taxon>Micromonosporales</taxon>
        <taxon>Micromonosporaceae</taxon>
        <taxon>Paractinoplanes</taxon>
    </lineage>
</organism>
<comment type="caution">
    <text evidence="3">The sequence shown here is derived from an EMBL/GenBank/DDBJ whole genome shotgun (WGS) entry which is preliminary data.</text>
</comment>